<dbReference type="Proteomes" id="UP001259832">
    <property type="component" value="Unassembled WGS sequence"/>
</dbReference>
<reference evidence="3" key="1">
    <citation type="submission" date="2023-08" db="EMBL/GenBank/DDBJ databases">
        <title>Reference Genome Resource for the Citrus Pathogen Phytophthora citrophthora.</title>
        <authorList>
            <person name="Moller H."/>
            <person name="Coetzee B."/>
            <person name="Rose L.J."/>
            <person name="Van Niekerk J.M."/>
        </authorList>
    </citation>
    <scope>NUCLEOTIDE SEQUENCE</scope>
    <source>
        <strain evidence="3">STE-U-9442</strain>
    </source>
</reference>
<dbReference type="PANTHER" id="PTHR47236">
    <property type="entry name" value="GENE, 32742-RELATED-RELATED"/>
    <property type="match status" value="1"/>
</dbReference>
<evidence type="ECO:0000256" key="2">
    <source>
        <dbReference type="SAM" id="MobiDB-lite"/>
    </source>
</evidence>
<dbReference type="EMBL" id="JASMQC010000003">
    <property type="protein sequence ID" value="KAK1946218.1"/>
    <property type="molecule type" value="Genomic_DNA"/>
</dbReference>
<comment type="caution">
    <text evidence="3">The sequence shown here is derived from an EMBL/GenBank/DDBJ whole genome shotgun (WGS) entry which is preliminary data.</text>
</comment>
<protein>
    <recommendedName>
        <fullName evidence="5">Tudor domain-containing protein</fullName>
    </recommendedName>
</protein>
<evidence type="ECO:0000256" key="1">
    <source>
        <dbReference type="SAM" id="Coils"/>
    </source>
</evidence>
<feature type="compositionally biased region" description="Acidic residues" evidence="2">
    <location>
        <begin position="81"/>
        <end position="123"/>
    </location>
</feature>
<feature type="region of interest" description="Disordered" evidence="2">
    <location>
        <begin position="62"/>
        <end position="132"/>
    </location>
</feature>
<accession>A0AAD9GY60</accession>
<feature type="coiled-coil region" evidence="1">
    <location>
        <begin position="303"/>
        <end position="401"/>
    </location>
</feature>
<proteinExistence type="predicted"/>
<sequence>MATIAMRGVEAVGCRVQVYWEGEDEWFEGVVDSYSDEKGYYIKYEDGEEQWELDVGEHPIKFLPELGSGRSGNNSVGDGENHEENDESDTENYEEEQEEEYEDDNEHEEQDEQVDLAEEEEVSDPIPEKRETLIADRAIQPQKVVKPARAFMRTSAAFFRDEETLREMQMDLRQDKKTLLTQVHVLSMQLVEKEQVSAALKSELQHLKTSSALANAMRQIPKAVTLSSSPSGSIREQSRPKTAVEWGERVLDQKLENQSLAEELLALKAAVQDKQLSVQRKQKCRDEVGTKLARIPRRHLCTLVDLQVEISRLLEEKRSLECKSDSPSVRKQPGQLGGMEVNTSTKAALQNELTSLEITTEKYKEELRQWELKLDCEKARLAPLEARLVSLQQDLRRYEDSQVLLRSVFIRLGPDSRDGRVPLEAALTAFQTLTPLDQESLNMEEMLIRLKKGGLLDSEQQRFSFAQFVEAFNCLFKLGEGAK</sequence>
<evidence type="ECO:0000313" key="4">
    <source>
        <dbReference type="Proteomes" id="UP001259832"/>
    </source>
</evidence>
<keyword evidence="4" id="KW-1185">Reference proteome</keyword>
<dbReference type="Gene3D" id="2.30.30.140">
    <property type="match status" value="1"/>
</dbReference>
<dbReference type="AlphaFoldDB" id="A0AAD9GY60"/>
<dbReference type="PANTHER" id="PTHR47236:SF4">
    <property type="entry name" value="GENE 9195-RELATED"/>
    <property type="match status" value="1"/>
</dbReference>
<keyword evidence="1" id="KW-0175">Coiled coil</keyword>
<name>A0AAD9GY60_9STRA</name>
<gene>
    <name evidence="3" type="ORF">P3T76_001771</name>
</gene>
<evidence type="ECO:0008006" key="5">
    <source>
        <dbReference type="Google" id="ProtNLM"/>
    </source>
</evidence>
<organism evidence="3 4">
    <name type="scientific">Phytophthora citrophthora</name>
    <dbReference type="NCBI Taxonomy" id="4793"/>
    <lineage>
        <taxon>Eukaryota</taxon>
        <taxon>Sar</taxon>
        <taxon>Stramenopiles</taxon>
        <taxon>Oomycota</taxon>
        <taxon>Peronosporomycetes</taxon>
        <taxon>Peronosporales</taxon>
        <taxon>Peronosporaceae</taxon>
        <taxon>Phytophthora</taxon>
    </lineage>
</organism>
<evidence type="ECO:0000313" key="3">
    <source>
        <dbReference type="EMBL" id="KAK1946218.1"/>
    </source>
</evidence>
<dbReference type="CDD" id="cd20404">
    <property type="entry name" value="Tudor_Agenet_AtEML-like"/>
    <property type="match status" value="1"/>
</dbReference>